<comment type="similarity">
    <text evidence="2">Belongs to the peptidase A1 family.</text>
</comment>
<keyword evidence="8" id="KW-0865">Zymogen</keyword>
<keyword evidence="4 13" id="KW-0645">Protease</keyword>
<keyword evidence="14" id="KW-1185">Reference proteome</keyword>
<evidence type="ECO:0000256" key="2">
    <source>
        <dbReference type="ARBA" id="ARBA00007447"/>
    </source>
</evidence>
<dbReference type="GO" id="GO:0005576">
    <property type="term" value="C:extracellular region"/>
    <property type="evidence" value="ECO:0007669"/>
    <property type="project" value="UniProtKB-SubCell"/>
</dbReference>
<evidence type="ECO:0000256" key="8">
    <source>
        <dbReference type="ARBA" id="ARBA00023145"/>
    </source>
</evidence>
<evidence type="ECO:0000313" key="14">
    <source>
        <dbReference type="Proteomes" id="UP000053766"/>
    </source>
</evidence>
<dbReference type="InterPro" id="IPR001461">
    <property type="entry name" value="Aspartic_peptidase_A1"/>
</dbReference>
<dbReference type="InterPro" id="IPR034164">
    <property type="entry name" value="Pepsin-like_dom"/>
</dbReference>
<dbReference type="OrthoDB" id="5853681at2759"/>
<dbReference type="PANTHER" id="PTHR47966:SF8">
    <property type="entry name" value="ASPARTIC PROTEASE 1-RELATED"/>
    <property type="match status" value="1"/>
</dbReference>
<dbReference type="AlphaFoldDB" id="A0A0D8YAG5"/>
<evidence type="ECO:0000256" key="4">
    <source>
        <dbReference type="ARBA" id="ARBA00022670"/>
    </source>
</evidence>
<dbReference type="Gene3D" id="2.40.70.10">
    <property type="entry name" value="Acid Proteases"/>
    <property type="match status" value="2"/>
</dbReference>
<dbReference type="PRINTS" id="PR00792">
    <property type="entry name" value="PEPSIN"/>
</dbReference>
<evidence type="ECO:0000256" key="3">
    <source>
        <dbReference type="ARBA" id="ARBA00022525"/>
    </source>
</evidence>
<dbReference type="GO" id="GO:0004190">
    <property type="term" value="F:aspartic-type endopeptidase activity"/>
    <property type="evidence" value="ECO:0007669"/>
    <property type="project" value="UniProtKB-KW"/>
</dbReference>
<dbReference type="EMBL" id="KN716150">
    <property type="protein sequence ID" value="KJH53725.1"/>
    <property type="molecule type" value="Genomic_DNA"/>
</dbReference>
<feature type="active site" evidence="11">
    <location>
        <position position="100"/>
    </location>
</feature>
<gene>
    <name evidence="13" type="ORF">DICVIV_00154</name>
</gene>
<dbReference type="InterPro" id="IPR033121">
    <property type="entry name" value="PEPTIDASE_A1"/>
</dbReference>
<dbReference type="Proteomes" id="UP000053766">
    <property type="component" value="Unassembled WGS sequence"/>
</dbReference>
<dbReference type="FunFam" id="2.40.70.10:FF:000008">
    <property type="entry name" value="Cathepsin D"/>
    <property type="match status" value="1"/>
</dbReference>
<dbReference type="FunFam" id="2.40.70.10:FF:000058">
    <property type="entry name" value="ASpartyl Protease"/>
    <property type="match status" value="1"/>
</dbReference>
<keyword evidence="3" id="KW-0964">Secreted</keyword>
<evidence type="ECO:0000256" key="1">
    <source>
        <dbReference type="ARBA" id="ARBA00004613"/>
    </source>
</evidence>
<keyword evidence="6" id="KW-0064">Aspartyl protease</keyword>
<keyword evidence="10" id="KW-0325">Glycoprotein</keyword>
<dbReference type="SUPFAM" id="SSF50630">
    <property type="entry name" value="Acid proteases"/>
    <property type="match status" value="1"/>
</dbReference>
<evidence type="ECO:0000313" key="13">
    <source>
        <dbReference type="EMBL" id="KJH53725.1"/>
    </source>
</evidence>
<dbReference type="PANTHER" id="PTHR47966">
    <property type="entry name" value="BETA-SITE APP-CLEAVING ENZYME, ISOFORM A-RELATED"/>
    <property type="match status" value="1"/>
</dbReference>
<dbReference type="Pfam" id="PF00026">
    <property type="entry name" value="Asp"/>
    <property type="match status" value="1"/>
</dbReference>
<evidence type="ECO:0000256" key="9">
    <source>
        <dbReference type="ARBA" id="ARBA00023157"/>
    </source>
</evidence>
<evidence type="ECO:0000256" key="7">
    <source>
        <dbReference type="ARBA" id="ARBA00022801"/>
    </source>
</evidence>
<proteinExistence type="inferred from homology"/>
<keyword evidence="7" id="KW-0378">Hydrolase</keyword>
<dbReference type="GO" id="GO:0005764">
    <property type="term" value="C:lysosome"/>
    <property type="evidence" value="ECO:0007669"/>
    <property type="project" value="TreeGrafter"/>
</dbReference>
<reference evidence="14" key="2">
    <citation type="journal article" date="2016" name="Sci. Rep.">
        <title>Dictyocaulus viviparus genome, variome and transcriptome elucidate lungworm biology and support future intervention.</title>
        <authorList>
            <person name="McNulty S.N."/>
            <person name="Strube C."/>
            <person name="Rosa B.A."/>
            <person name="Martin J.C."/>
            <person name="Tyagi R."/>
            <person name="Choi Y.J."/>
            <person name="Wang Q."/>
            <person name="Hallsworth Pepin K."/>
            <person name="Zhang X."/>
            <person name="Ozersky P."/>
            <person name="Wilson R.K."/>
            <person name="Sternberg P.W."/>
            <person name="Gasser R.B."/>
            <person name="Mitreva M."/>
        </authorList>
    </citation>
    <scope>NUCLEOTIDE SEQUENCE [LARGE SCALE GENOMIC DNA]</scope>
    <source>
        <strain evidence="14">HannoverDv2000</strain>
    </source>
</reference>
<keyword evidence="9" id="KW-1015">Disulfide bond</keyword>
<organism evidence="13 14">
    <name type="scientific">Dictyocaulus viviparus</name>
    <name type="common">Bovine lungworm</name>
    <dbReference type="NCBI Taxonomy" id="29172"/>
    <lineage>
        <taxon>Eukaryota</taxon>
        <taxon>Metazoa</taxon>
        <taxon>Ecdysozoa</taxon>
        <taxon>Nematoda</taxon>
        <taxon>Chromadorea</taxon>
        <taxon>Rhabditida</taxon>
        <taxon>Rhabditina</taxon>
        <taxon>Rhabditomorpha</taxon>
        <taxon>Strongyloidea</taxon>
        <taxon>Metastrongylidae</taxon>
        <taxon>Dictyocaulus</taxon>
    </lineage>
</organism>
<evidence type="ECO:0000256" key="10">
    <source>
        <dbReference type="ARBA" id="ARBA00023180"/>
    </source>
</evidence>
<evidence type="ECO:0000256" key="5">
    <source>
        <dbReference type="ARBA" id="ARBA00022729"/>
    </source>
</evidence>
<dbReference type="InterPro" id="IPR021109">
    <property type="entry name" value="Peptidase_aspartic_dom_sf"/>
</dbReference>
<dbReference type="CDD" id="cd05471">
    <property type="entry name" value="pepsin_like"/>
    <property type="match status" value="1"/>
</dbReference>
<accession>A0A0D8YAG5</accession>
<protein>
    <submittedName>
        <fullName evidence="13">Eukaryotic aspartyl protease</fullName>
    </submittedName>
</protein>
<name>A0A0D8YAG5_DICVI</name>
<sequence>MVIKMKTLIVATVIVVALHAITYKMETRSLRSLKTRSLTDDQNDNYLEEYNRFRAELPKNGSLPLIDYYEDVNVGNITIGTPGDCLRFLILGQTLFLLMDTGSSNLWIIDTNCKRKVCDGYFGNNYTRNKFDRTKSSTFLAKKKAVKLNYGYGWTKGILAMDVVSLAGHTIKQQEFVDATDIGKFFGIMPFDGMFGLGWPERSLDKITSPMSNLLPMLDAPLFTVWMDKRSKNGGNAGLITFGAIDTKNCESKIEYVPLSTKKTWQFRLDGFSVGDFSTSKSEEVLSDSGMPFSAVPHHIMRALAKQTHARFDFKHLMYTVDCSTMKSQPDLVFTINGINYTVPSEAYVVDIGFGNGRCALAFFAKFSGGFGPAWILGNSWIRTYCNIYDFGKERIGFAKSIHSHV</sequence>
<dbReference type="GO" id="GO:0006508">
    <property type="term" value="P:proteolysis"/>
    <property type="evidence" value="ECO:0007669"/>
    <property type="project" value="UniProtKB-KW"/>
</dbReference>
<feature type="active site" evidence="11">
    <location>
        <position position="288"/>
    </location>
</feature>
<dbReference type="PROSITE" id="PS51767">
    <property type="entry name" value="PEPTIDASE_A1"/>
    <property type="match status" value="1"/>
</dbReference>
<keyword evidence="5" id="KW-0732">Signal</keyword>
<evidence type="ECO:0000259" key="12">
    <source>
        <dbReference type="PROSITE" id="PS51767"/>
    </source>
</evidence>
<evidence type="ECO:0000256" key="11">
    <source>
        <dbReference type="PIRSR" id="PIRSR601461-1"/>
    </source>
</evidence>
<dbReference type="STRING" id="29172.A0A0D8YAG5"/>
<feature type="domain" description="Peptidase A1" evidence="12">
    <location>
        <begin position="73"/>
        <end position="399"/>
    </location>
</feature>
<comment type="subcellular location">
    <subcellularLocation>
        <location evidence="1">Secreted</location>
    </subcellularLocation>
</comment>
<evidence type="ECO:0000256" key="6">
    <source>
        <dbReference type="ARBA" id="ARBA00022750"/>
    </source>
</evidence>
<reference evidence="13 14" key="1">
    <citation type="submission" date="2013-11" db="EMBL/GenBank/DDBJ databases">
        <title>Draft genome of the bovine lungworm Dictyocaulus viviparus.</title>
        <authorList>
            <person name="Mitreva M."/>
        </authorList>
    </citation>
    <scope>NUCLEOTIDE SEQUENCE [LARGE SCALE GENOMIC DNA]</scope>
    <source>
        <strain evidence="13 14">HannoverDv2000</strain>
    </source>
</reference>